<dbReference type="PANTHER" id="PTHR10381:SF70">
    <property type="entry name" value="ATP-DEPENDENT CLP PROTEASE PROTEOLYTIC SUBUNIT"/>
    <property type="match status" value="1"/>
</dbReference>
<dbReference type="GO" id="GO:0051117">
    <property type="term" value="F:ATPase binding"/>
    <property type="evidence" value="ECO:0007669"/>
    <property type="project" value="TreeGrafter"/>
</dbReference>
<comment type="similarity">
    <text evidence="1 6">Belongs to the peptidase S14 family.</text>
</comment>
<keyword evidence="2" id="KW-0963">Cytoplasm</keyword>
<dbReference type="GO" id="GO:0009368">
    <property type="term" value="C:endopeptidase Clp complex"/>
    <property type="evidence" value="ECO:0007669"/>
    <property type="project" value="TreeGrafter"/>
</dbReference>
<dbReference type="OrthoDB" id="9806592at2"/>
<name>A0A1W1YQQ7_9FIRM</name>
<reference evidence="7 8" key="1">
    <citation type="submission" date="2017-04" db="EMBL/GenBank/DDBJ databases">
        <authorList>
            <person name="Afonso C.L."/>
            <person name="Miller P.J."/>
            <person name="Scott M.A."/>
            <person name="Spackman E."/>
            <person name="Goraichik I."/>
            <person name="Dimitrov K.M."/>
            <person name="Suarez D.L."/>
            <person name="Swayne D.E."/>
        </authorList>
    </citation>
    <scope>NUCLEOTIDE SEQUENCE [LARGE SCALE GENOMIC DNA]</scope>
    <source>
        <strain evidence="7 8">DSM 12816</strain>
    </source>
</reference>
<dbReference type="PRINTS" id="PR00127">
    <property type="entry name" value="CLPPROTEASEP"/>
</dbReference>
<accession>A0A1W1YQQ7</accession>
<keyword evidence="5" id="KW-0720">Serine protease</keyword>
<keyword evidence="4" id="KW-0378">Hydrolase</keyword>
<evidence type="ECO:0000256" key="5">
    <source>
        <dbReference type="ARBA" id="ARBA00022825"/>
    </source>
</evidence>
<dbReference type="PANTHER" id="PTHR10381">
    <property type="entry name" value="ATP-DEPENDENT CLP PROTEASE PROTEOLYTIC SUBUNIT"/>
    <property type="match status" value="1"/>
</dbReference>
<keyword evidence="3 7" id="KW-0645">Protease</keyword>
<dbReference type="InterPro" id="IPR023562">
    <property type="entry name" value="ClpP/TepA"/>
</dbReference>
<dbReference type="CDD" id="cd07016">
    <property type="entry name" value="S14_ClpP_1"/>
    <property type="match status" value="1"/>
</dbReference>
<dbReference type="RefSeq" id="WP_084233251.1">
    <property type="nucleotide sequence ID" value="NZ_FWXW01000001.1"/>
</dbReference>
<dbReference type="GO" id="GO:0004176">
    <property type="term" value="F:ATP-dependent peptidase activity"/>
    <property type="evidence" value="ECO:0007669"/>
    <property type="project" value="InterPro"/>
</dbReference>
<evidence type="ECO:0000313" key="8">
    <source>
        <dbReference type="Proteomes" id="UP000192790"/>
    </source>
</evidence>
<dbReference type="AlphaFoldDB" id="A0A1W1YQQ7"/>
<dbReference type="InterPro" id="IPR001907">
    <property type="entry name" value="ClpP"/>
</dbReference>
<dbReference type="Proteomes" id="UP000192790">
    <property type="component" value="Unassembled WGS sequence"/>
</dbReference>
<dbReference type="EMBL" id="FWXW01000001">
    <property type="protein sequence ID" value="SMC38489.1"/>
    <property type="molecule type" value="Genomic_DNA"/>
</dbReference>
<evidence type="ECO:0000256" key="4">
    <source>
        <dbReference type="ARBA" id="ARBA00022801"/>
    </source>
</evidence>
<proteinExistence type="inferred from homology"/>
<protein>
    <recommendedName>
        <fullName evidence="6">ATP-dependent Clp protease proteolytic subunit</fullName>
    </recommendedName>
</protein>
<dbReference type="Gene3D" id="3.90.226.10">
    <property type="entry name" value="2-enoyl-CoA Hydratase, Chain A, domain 1"/>
    <property type="match status" value="1"/>
</dbReference>
<dbReference type="NCBIfam" id="NF045542">
    <property type="entry name" value="Clp_rel_HeadMat"/>
    <property type="match status" value="1"/>
</dbReference>
<organism evidence="7 8">
    <name type="scientific">Papillibacter cinnamivorans DSM 12816</name>
    <dbReference type="NCBI Taxonomy" id="1122930"/>
    <lineage>
        <taxon>Bacteria</taxon>
        <taxon>Bacillati</taxon>
        <taxon>Bacillota</taxon>
        <taxon>Clostridia</taxon>
        <taxon>Eubacteriales</taxon>
        <taxon>Oscillospiraceae</taxon>
        <taxon>Papillibacter</taxon>
    </lineage>
</organism>
<sequence>MPFWKFQNIAASETEPEHAELRIEGDIIDNEDAWLYEWFGIQAVSPNAFKADLSQYDGKPITVWIDSYGGSVFAATGIYNALQEHKADVTVKIDGKAMSAATIIAMAGKDILMSPTAMMMIHNPLTEAYGYASDLRKTADVLDEVKDAIINAYQLKTGRSRAKLSEMMNGETYMSAKTAIKEGFATGMLYADSEAKPVEMAFNRHAILNSTSEAVKRMVAMQKPPDPQKPDNSKARALLALEMEL</sequence>
<dbReference type="SUPFAM" id="SSF52096">
    <property type="entry name" value="ClpP/crotonase"/>
    <property type="match status" value="1"/>
</dbReference>
<dbReference type="GO" id="GO:0004252">
    <property type="term" value="F:serine-type endopeptidase activity"/>
    <property type="evidence" value="ECO:0007669"/>
    <property type="project" value="InterPro"/>
</dbReference>
<keyword evidence="8" id="KW-1185">Reference proteome</keyword>
<evidence type="ECO:0000256" key="1">
    <source>
        <dbReference type="ARBA" id="ARBA00007039"/>
    </source>
</evidence>
<dbReference type="STRING" id="1122930.SAMN02745168_0631"/>
<evidence type="ECO:0000256" key="6">
    <source>
        <dbReference type="RuleBase" id="RU003567"/>
    </source>
</evidence>
<evidence type="ECO:0000256" key="3">
    <source>
        <dbReference type="ARBA" id="ARBA00022670"/>
    </source>
</evidence>
<evidence type="ECO:0000313" key="7">
    <source>
        <dbReference type="EMBL" id="SMC38489.1"/>
    </source>
</evidence>
<dbReference type="InterPro" id="IPR029045">
    <property type="entry name" value="ClpP/crotonase-like_dom_sf"/>
</dbReference>
<gene>
    <name evidence="7" type="ORF">SAMN02745168_0631</name>
</gene>
<evidence type="ECO:0000256" key="2">
    <source>
        <dbReference type="ARBA" id="ARBA00022490"/>
    </source>
</evidence>
<dbReference type="Pfam" id="PF00574">
    <property type="entry name" value="CLP_protease"/>
    <property type="match status" value="1"/>
</dbReference>
<dbReference type="GO" id="GO:0006515">
    <property type="term" value="P:protein quality control for misfolded or incompletely synthesized proteins"/>
    <property type="evidence" value="ECO:0007669"/>
    <property type="project" value="TreeGrafter"/>
</dbReference>